<dbReference type="Proteomes" id="UP001460888">
    <property type="component" value="Unassembled WGS sequence"/>
</dbReference>
<dbReference type="GO" id="GO:0032259">
    <property type="term" value="P:methylation"/>
    <property type="evidence" value="ECO:0007669"/>
    <property type="project" value="UniProtKB-KW"/>
</dbReference>
<evidence type="ECO:0000313" key="3">
    <source>
        <dbReference type="Proteomes" id="UP001460888"/>
    </source>
</evidence>
<accession>A0ABV2AVW6</accession>
<name>A0ABV2AVW6_9GAMM</name>
<dbReference type="InterPro" id="IPR013216">
    <property type="entry name" value="Methyltransf_11"/>
</dbReference>
<dbReference type="CDD" id="cd02440">
    <property type="entry name" value="AdoMet_MTases"/>
    <property type="match status" value="1"/>
</dbReference>
<dbReference type="InterPro" id="IPR029063">
    <property type="entry name" value="SAM-dependent_MTases_sf"/>
</dbReference>
<proteinExistence type="predicted"/>
<dbReference type="SUPFAM" id="SSF53335">
    <property type="entry name" value="S-adenosyl-L-methionine-dependent methyltransferases"/>
    <property type="match status" value="1"/>
</dbReference>
<evidence type="ECO:0000313" key="2">
    <source>
        <dbReference type="EMBL" id="MES1927678.1"/>
    </source>
</evidence>
<gene>
    <name evidence="2" type="ORF">SADO_00440</name>
</gene>
<evidence type="ECO:0000259" key="1">
    <source>
        <dbReference type="Pfam" id="PF08241"/>
    </source>
</evidence>
<sequence length="257" mass="28091">MGAASTIADDWDADGYAQHAHFVPELARSLVDWLAPQSGERILDLGCGDGVLSRVIAEHGAQVVGFDRSPAFVGAMRENGFEAVQGDGQTLDYDGKFDAVFSNAALHWMRDDPQAVIDGVARALRPGGRFVAEFGAHGNVAPVHDALIAEAQARGRDPSVLDPWFFPKPENYIKQLESAGFAIRREQCFERPTPLPGDMADWLFTLAGPFVQAFDAGVERDAYVAAVRARLEPDLCNARGEWTVPYVRLRFDAHKPV</sequence>
<dbReference type="EMBL" id="APND01000001">
    <property type="protein sequence ID" value="MES1927678.1"/>
    <property type="molecule type" value="Genomic_DNA"/>
</dbReference>
<dbReference type="Gene3D" id="3.40.50.150">
    <property type="entry name" value="Vaccinia Virus protein VP39"/>
    <property type="match status" value="1"/>
</dbReference>
<feature type="domain" description="Methyltransferase type 11" evidence="1">
    <location>
        <begin position="43"/>
        <end position="131"/>
    </location>
</feature>
<dbReference type="PANTHER" id="PTHR43861:SF1">
    <property type="entry name" value="TRANS-ACONITATE 2-METHYLTRANSFERASE"/>
    <property type="match status" value="1"/>
</dbReference>
<dbReference type="Pfam" id="PF08241">
    <property type="entry name" value="Methyltransf_11"/>
    <property type="match status" value="1"/>
</dbReference>
<dbReference type="GO" id="GO:0008168">
    <property type="term" value="F:methyltransferase activity"/>
    <property type="evidence" value="ECO:0007669"/>
    <property type="project" value="UniProtKB-KW"/>
</dbReference>
<protein>
    <submittedName>
        <fullName evidence="2">Methylase</fullName>
    </submittedName>
</protein>
<keyword evidence="2" id="KW-0808">Transferase</keyword>
<keyword evidence="3" id="KW-1185">Reference proteome</keyword>
<reference evidence="2 3" key="1">
    <citation type="submission" date="2013-03" db="EMBL/GenBank/DDBJ databases">
        <title>Salinisphaera dokdonensis CL-ES53 Genome Sequencing.</title>
        <authorList>
            <person name="Li C."/>
            <person name="Lai Q."/>
            <person name="Shao Z."/>
        </authorList>
    </citation>
    <scope>NUCLEOTIDE SEQUENCE [LARGE SCALE GENOMIC DNA]</scope>
    <source>
        <strain evidence="2 3">CL-ES53</strain>
    </source>
</reference>
<organism evidence="2 3">
    <name type="scientific">Salinisphaera dokdonensis CL-ES53</name>
    <dbReference type="NCBI Taxonomy" id="1304272"/>
    <lineage>
        <taxon>Bacteria</taxon>
        <taxon>Pseudomonadati</taxon>
        <taxon>Pseudomonadota</taxon>
        <taxon>Gammaproteobacteria</taxon>
        <taxon>Salinisphaerales</taxon>
        <taxon>Salinisphaeraceae</taxon>
        <taxon>Salinisphaera</taxon>
    </lineage>
</organism>
<dbReference type="PANTHER" id="PTHR43861">
    <property type="entry name" value="TRANS-ACONITATE 2-METHYLTRANSFERASE-RELATED"/>
    <property type="match status" value="1"/>
</dbReference>
<comment type="caution">
    <text evidence="2">The sequence shown here is derived from an EMBL/GenBank/DDBJ whole genome shotgun (WGS) entry which is preliminary data.</text>
</comment>
<keyword evidence="2" id="KW-0489">Methyltransferase</keyword>